<reference evidence="2 3" key="1">
    <citation type="submission" date="2013-11" db="EMBL/GenBank/DDBJ databases">
        <title>Genome sequencing of Stegodyphus mimosarum.</title>
        <authorList>
            <person name="Bechsgaard J."/>
        </authorList>
    </citation>
    <scope>NUCLEOTIDE SEQUENCE [LARGE SCALE GENOMIC DNA]</scope>
</reference>
<feature type="non-terminal residue" evidence="2">
    <location>
        <position position="139"/>
    </location>
</feature>
<organism evidence="2 3">
    <name type="scientific">Stegodyphus mimosarum</name>
    <name type="common">African social velvet spider</name>
    <dbReference type="NCBI Taxonomy" id="407821"/>
    <lineage>
        <taxon>Eukaryota</taxon>
        <taxon>Metazoa</taxon>
        <taxon>Ecdysozoa</taxon>
        <taxon>Arthropoda</taxon>
        <taxon>Chelicerata</taxon>
        <taxon>Arachnida</taxon>
        <taxon>Araneae</taxon>
        <taxon>Araneomorphae</taxon>
        <taxon>Entelegynae</taxon>
        <taxon>Eresoidea</taxon>
        <taxon>Eresidae</taxon>
        <taxon>Stegodyphus</taxon>
    </lineage>
</organism>
<gene>
    <name evidence="2" type="ORF">X975_26942</name>
</gene>
<name>A0A087TYE0_STEMI</name>
<proteinExistence type="inferred from homology"/>
<dbReference type="GO" id="GO:0005634">
    <property type="term" value="C:nucleus"/>
    <property type="evidence" value="ECO:0007669"/>
    <property type="project" value="TreeGrafter"/>
</dbReference>
<dbReference type="EMBL" id="KK117313">
    <property type="protein sequence ID" value="KFM70129.1"/>
    <property type="molecule type" value="Genomic_DNA"/>
</dbReference>
<sequence>MKYEDLHSLLCDDTFYPTIFKGILKTMRPSLLKETWMRNPSCCFVFFWILSNVKHPHLVDYIQDIFPPLFMFTSYYAIPQKVIGIRCFDHILDNIAPSLLKLDGKEDVIYHVLKPIIYSRELPLIEVVFPCILKLPMMR</sequence>
<dbReference type="PANTHER" id="PTHR32226">
    <property type="entry name" value="TELO2-INTERACTING PROTEIN 2"/>
    <property type="match status" value="1"/>
</dbReference>
<accession>A0A087TYE0</accession>
<protein>
    <submittedName>
        <fullName evidence="2">TELO2-interacting protein 2</fullName>
    </submittedName>
</protein>
<dbReference type="Proteomes" id="UP000054359">
    <property type="component" value="Unassembled WGS sequence"/>
</dbReference>
<keyword evidence="3" id="KW-1185">Reference proteome</keyword>
<dbReference type="InterPro" id="IPR018870">
    <property type="entry name" value="Tti2"/>
</dbReference>
<evidence type="ECO:0000313" key="2">
    <source>
        <dbReference type="EMBL" id="KFM70129.1"/>
    </source>
</evidence>
<evidence type="ECO:0000313" key="3">
    <source>
        <dbReference type="Proteomes" id="UP000054359"/>
    </source>
</evidence>
<dbReference type="PANTHER" id="PTHR32226:SF2">
    <property type="entry name" value="TELO2-INTERACTING PROTEIN 2"/>
    <property type="match status" value="1"/>
</dbReference>
<dbReference type="AlphaFoldDB" id="A0A087TYE0"/>
<evidence type="ECO:0000256" key="1">
    <source>
        <dbReference type="ARBA" id="ARBA00034736"/>
    </source>
</evidence>
<dbReference type="GO" id="GO:0005829">
    <property type="term" value="C:cytosol"/>
    <property type="evidence" value="ECO:0007669"/>
    <property type="project" value="TreeGrafter"/>
</dbReference>
<dbReference type="OrthoDB" id="6417021at2759"/>
<dbReference type="GO" id="GO:0110078">
    <property type="term" value="C:TTT Hsp90 cochaperone complex"/>
    <property type="evidence" value="ECO:0007669"/>
    <property type="project" value="InterPro"/>
</dbReference>
<comment type="similarity">
    <text evidence="1">Belongs to the TTI2 family.</text>
</comment>